<organism evidence="11 12">
    <name type="scientific">Diaporthe australafricana</name>
    <dbReference type="NCBI Taxonomy" id="127596"/>
    <lineage>
        <taxon>Eukaryota</taxon>
        <taxon>Fungi</taxon>
        <taxon>Dikarya</taxon>
        <taxon>Ascomycota</taxon>
        <taxon>Pezizomycotina</taxon>
        <taxon>Sordariomycetes</taxon>
        <taxon>Sordariomycetidae</taxon>
        <taxon>Diaporthales</taxon>
        <taxon>Diaporthaceae</taxon>
        <taxon>Diaporthe</taxon>
    </lineage>
</organism>
<dbReference type="PROSITE" id="PS51873">
    <property type="entry name" value="TRIAD"/>
    <property type="match status" value="1"/>
</dbReference>
<comment type="catalytic activity">
    <reaction evidence="1">
        <text>[E2 ubiquitin-conjugating enzyme]-S-ubiquitinyl-L-cysteine + [acceptor protein]-L-lysine = [E2 ubiquitin-conjugating enzyme]-L-cysteine + [acceptor protein]-N(6)-ubiquitinyl-L-lysine.</text>
        <dbReference type="EC" id="2.3.2.31"/>
    </reaction>
</comment>
<evidence type="ECO:0000256" key="8">
    <source>
        <dbReference type="ARBA" id="ARBA00022833"/>
    </source>
</evidence>
<evidence type="ECO:0000259" key="10">
    <source>
        <dbReference type="PROSITE" id="PS51873"/>
    </source>
</evidence>
<dbReference type="CDD" id="cd22584">
    <property type="entry name" value="Rcat_RBR_unk"/>
    <property type="match status" value="1"/>
</dbReference>
<keyword evidence="12" id="KW-1185">Reference proteome</keyword>
<keyword evidence="7" id="KW-0833">Ubl conjugation pathway</keyword>
<dbReference type="CDD" id="cd20335">
    <property type="entry name" value="BRcat_RBR"/>
    <property type="match status" value="1"/>
</dbReference>
<evidence type="ECO:0000256" key="5">
    <source>
        <dbReference type="ARBA" id="ARBA00022737"/>
    </source>
</evidence>
<keyword evidence="6" id="KW-0863">Zinc-finger</keyword>
<keyword evidence="3" id="KW-0808">Transferase</keyword>
<evidence type="ECO:0000256" key="7">
    <source>
        <dbReference type="ARBA" id="ARBA00022786"/>
    </source>
</evidence>
<evidence type="ECO:0000313" key="11">
    <source>
        <dbReference type="EMBL" id="KAL1851390.1"/>
    </source>
</evidence>
<dbReference type="SMART" id="SM00647">
    <property type="entry name" value="IBR"/>
    <property type="match status" value="2"/>
</dbReference>
<proteinExistence type="predicted"/>
<evidence type="ECO:0000313" key="12">
    <source>
        <dbReference type="Proteomes" id="UP001583177"/>
    </source>
</evidence>
<reference evidence="11 12" key="1">
    <citation type="journal article" date="2024" name="IMA Fungus">
        <title>IMA Genome - F19 : A genome assembly and annotation guide to empower mycologists, including annotated draft genome sequences of Ceratocystis pirilliformis, Diaporthe australafricana, Fusarium ophioides, Paecilomyces lecythidis, and Sporothrix stenoceras.</title>
        <authorList>
            <person name="Aylward J."/>
            <person name="Wilson A.M."/>
            <person name="Visagie C.M."/>
            <person name="Spraker J."/>
            <person name="Barnes I."/>
            <person name="Buitendag C."/>
            <person name="Ceriani C."/>
            <person name="Del Mar Angel L."/>
            <person name="du Plessis D."/>
            <person name="Fuchs T."/>
            <person name="Gasser K."/>
            <person name="Kramer D."/>
            <person name="Li W."/>
            <person name="Munsamy K."/>
            <person name="Piso A."/>
            <person name="Price J.L."/>
            <person name="Sonnekus B."/>
            <person name="Thomas C."/>
            <person name="van der Nest A."/>
            <person name="van Dijk A."/>
            <person name="van Heerden A."/>
            <person name="van Vuuren N."/>
            <person name="Yilmaz N."/>
            <person name="Duong T.A."/>
            <person name="van der Merwe N.A."/>
            <person name="Wingfield M.J."/>
            <person name="Wingfield B.D."/>
        </authorList>
    </citation>
    <scope>NUCLEOTIDE SEQUENCE [LARGE SCALE GENOMIC DNA]</scope>
    <source>
        <strain evidence="11 12">CMW 18300</strain>
    </source>
</reference>
<sequence length="471" mass="53473">MANINIALAIAKVGIMEELRTVKVATKSELITIVGVITKDHLMELRVTGILRKLKSQGGQTSTASPSDLVDQATEVQLRVVIVTLCEMGLYVKKQVLASFGVLGRQPHKCRNCGKLFCHNENKAKSCHYHTVMDMMEVPDFDLADLALDMPEDVDFMPEDVDVLPEDLGRRLADRVRQARQRLEDAEVDLMIYRQWIRRYSPVLNYEDTLDYVPDEDPRDEDADEDADEDDSWDEDQDLAGLEDQLELLEDQVELLVHHTALNPDERLCVSCRSNFTHTDTHRCPCSHDWCQACVNSRLEAAITSTSMFPAACCDRPILPAYEAFVPLELWGRYQAKKTEVETPNPTYCSKRFCNKFVPPQNINAGCQARCVCGQVTCVDCKAEWHPGRCAVDQAREALLTMAAQEGWQRCIRCMELVERIDGCNEITCACGARFCYACGARWKSCPCPHFGRNELEHRWDELNELEMLEP</sequence>
<keyword evidence="5" id="KW-0677">Repeat</keyword>
<evidence type="ECO:0000256" key="9">
    <source>
        <dbReference type="SAM" id="MobiDB-lite"/>
    </source>
</evidence>
<keyword evidence="8" id="KW-0862">Zinc</keyword>
<dbReference type="EMBL" id="JAWRVE010000173">
    <property type="protein sequence ID" value="KAL1851390.1"/>
    <property type="molecule type" value="Genomic_DNA"/>
</dbReference>
<dbReference type="InterPro" id="IPR002867">
    <property type="entry name" value="IBR_dom"/>
</dbReference>
<keyword evidence="4" id="KW-0479">Metal-binding</keyword>
<dbReference type="InterPro" id="IPR044066">
    <property type="entry name" value="TRIAD_supradom"/>
</dbReference>
<protein>
    <recommendedName>
        <fullName evidence="2">RBR-type E3 ubiquitin transferase</fullName>
        <ecNumber evidence="2">2.3.2.31</ecNumber>
    </recommendedName>
</protein>
<comment type="caution">
    <text evidence="11">The sequence shown here is derived from an EMBL/GenBank/DDBJ whole genome shotgun (WGS) entry which is preliminary data.</text>
</comment>
<evidence type="ECO:0000256" key="6">
    <source>
        <dbReference type="ARBA" id="ARBA00022771"/>
    </source>
</evidence>
<evidence type="ECO:0000256" key="3">
    <source>
        <dbReference type="ARBA" id="ARBA00022679"/>
    </source>
</evidence>
<dbReference type="Proteomes" id="UP001583177">
    <property type="component" value="Unassembled WGS sequence"/>
</dbReference>
<evidence type="ECO:0000256" key="4">
    <source>
        <dbReference type="ARBA" id="ARBA00022723"/>
    </source>
</evidence>
<dbReference type="EC" id="2.3.2.31" evidence="2"/>
<name>A0ABR3W297_9PEZI</name>
<dbReference type="SUPFAM" id="SSF57850">
    <property type="entry name" value="RING/U-box"/>
    <property type="match status" value="1"/>
</dbReference>
<accession>A0ABR3W297</accession>
<feature type="domain" description="RING-type" evidence="10">
    <location>
        <begin position="265"/>
        <end position="461"/>
    </location>
</feature>
<dbReference type="PANTHER" id="PTHR11685">
    <property type="entry name" value="RBR FAMILY RING FINGER AND IBR DOMAIN-CONTAINING"/>
    <property type="match status" value="1"/>
</dbReference>
<evidence type="ECO:0000256" key="2">
    <source>
        <dbReference type="ARBA" id="ARBA00012251"/>
    </source>
</evidence>
<dbReference type="InterPro" id="IPR031127">
    <property type="entry name" value="E3_UB_ligase_RBR"/>
</dbReference>
<dbReference type="Gene3D" id="1.20.120.1750">
    <property type="match status" value="1"/>
</dbReference>
<feature type="region of interest" description="Disordered" evidence="9">
    <location>
        <begin position="210"/>
        <end position="236"/>
    </location>
</feature>
<gene>
    <name evidence="11" type="ORF">Daus18300_012571</name>
</gene>
<evidence type="ECO:0000256" key="1">
    <source>
        <dbReference type="ARBA" id="ARBA00001798"/>
    </source>
</evidence>
<dbReference type="Pfam" id="PF01485">
    <property type="entry name" value="IBR"/>
    <property type="match status" value="1"/>
</dbReference>